<keyword evidence="12" id="KW-0812">Transmembrane</keyword>
<evidence type="ECO:0000259" key="13">
    <source>
        <dbReference type="PROSITE" id="PS50857"/>
    </source>
</evidence>
<dbReference type="GO" id="GO:0004129">
    <property type="term" value="F:cytochrome-c oxidase activity"/>
    <property type="evidence" value="ECO:0007669"/>
    <property type="project" value="UniProtKB-EC"/>
</dbReference>
<evidence type="ECO:0000313" key="16">
    <source>
        <dbReference type="Proteomes" id="UP000030826"/>
    </source>
</evidence>
<dbReference type="InterPro" id="IPR009056">
    <property type="entry name" value="Cyt_c-like_dom"/>
</dbReference>
<evidence type="ECO:0000256" key="11">
    <source>
        <dbReference type="PROSITE-ProRule" id="PRU00433"/>
    </source>
</evidence>
<dbReference type="InterPro" id="IPR036909">
    <property type="entry name" value="Cyt_c-like_dom_sf"/>
</dbReference>
<dbReference type="Proteomes" id="UP000030826">
    <property type="component" value="Unassembled WGS sequence"/>
</dbReference>
<keyword evidence="3" id="KW-0813">Transport</keyword>
<dbReference type="SUPFAM" id="SSF46626">
    <property type="entry name" value="Cytochrome c"/>
    <property type="match status" value="1"/>
</dbReference>
<dbReference type="PROSITE" id="PS50857">
    <property type="entry name" value="COX2_CUA"/>
    <property type="match status" value="1"/>
</dbReference>
<dbReference type="Gene3D" id="2.60.40.420">
    <property type="entry name" value="Cupredoxins - blue copper proteins"/>
    <property type="match status" value="1"/>
</dbReference>
<dbReference type="GO" id="GO:0042773">
    <property type="term" value="P:ATP synthesis coupled electron transport"/>
    <property type="evidence" value="ECO:0007669"/>
    <property type="project" value="TreeGrafter"/>
</dbReference>
<evidence type="ECO:0000256" key="9">
    <source>
        <dbReference type="ARBA" id="ARBA00023136"/>
    </source>
</evidence>
<organism evidence="15 16">
    <name type="scientific">Aureimonas altamirensis</name>
    <dbReference type="NCBI Taxonomy" id="370622"/>
    <lineage>
        <taxon>Bacteria</taxon>
        <taxon>Pseudomonadati</taxon>
        <taxon>Pseudomonadota</taxon>
        <taxon>Alphaproteobacteria</taxon>
        <taxon>Hyphomicrobiales</taxon>
        <taxon>Aurantimonadaceae</taxon>
        <taxon>Aureimonas</taxon>
    </lineage>
</organism>
<evidence type="ECO:0000256" key="3">
    <source>
        <dbReference type="ARBA" id="ARBA00022448"/>
    </source>
</evidence>
<sequence>MPGQRQHTLGLCALTGAMLAGLGGCGSPQSTFLSAGTESAAVNALFFWMLGGAVLIWLFVIGISIYATRAHPGAHRERVGVRLIVWGGVAFPVVTLTLLLAFGLWLMPELRREGEGMRIAVSGERFWWRIFYHTPAEPGVQRALPRAGVESANELWLPVGVRTELLLGSPDVIHSFWVPALGGKVDMIPGRVNRLVLEPTREGVFNGVCAEFCGTAHAQMAFRVRVVSRDAFAAYVDAQSRPANPSGGAGRDAFMANGCGACHAVRGTQAEGGVGPDLTHVGGRGTLGAGTLEMSVDNLAAFIAAPGHVKQGVEMPAFGMIPQNEVMAIAQWLEGLK</sequence>
<dbReference type="EMBL" id="JRFJ01000004">
    <property type="protein sequence ID" value="KHJ53833.1"/>
    <property type="molecule type" value="Genomic_DNA"/>
</dbReference>
<keyword evidence="8" id="KW-0186">Copper</keyword>
<comment type="caution">
    <text evidence="15">The sequence shown here is derived from an EMBL/GenBank/DDBJ whole genome shotgun (WGS) entry which is preliminary data.</text>
</comment>
<dbReference type="PANTHER" id="PTHR22888">
    <property type="entry name" value="CYTOCHROME C OXIDASE, SUBUNIT II"/>
    <property type="match status" value="1"/>
</dbReference>
<dbReference type="InterPro" id="IPR008972">
    <property type="entry name" value="Cupredoxin"/>
</dbReference>
<evidence type="ECO:0000256" key="12">
    <source>
        <dbReference type="SAM" id="Phobius"/>
    </source>
</evidence>
<dbReference type="GO" id="GO:0016020">
    <property type="term" value="C:membrane"/>
    <property type="evidence" value="ECO:0007669"/>
    <property type="project" value="UniProtKB-SubCell"/>
</dbReference>
<dbReference type="SUPFAM" id="SSF49503">
    <property type="entry name" value="Cupredoxins"/>
    <property type="match status" value="1"/>
</dbReference>
<evidence type="ECO:0000256" key="5">
    <source>
        <dbReference type="ARBA" id="ARBA00022723"/>
    </source>
</evidence>
<evidence type="ECO:0000256" key="2">
    <source>
        <dbReference type="ARBA" id="ARBA00007866"/>
    </source>
</evidence>
<dbReference type="Pfam" id="PF00034">
    <property type="entry name" value="Cytochrom_C"/>
    <property type="match status" value="1"/>
</dbReference>
<evidence type="ECO:0000256" key="7">
    <source>
        <dbReference type="ARBA" id="ARBA00023004"/>
    </source>
</evidence>
<comment type="catalytic activity">
    <reaction evidence="10">
        <text>4 Fe(II)-[cytochrome c] + O2 + 8 H(+)(in) = 4 Fe(III)-[cytochrome c] + 2 H2O + 4 H(+)(out)</text>
        <dbReference type="Rhea" id="RHEA:11436"/>
        <dbReference type="Rhea" id="RHEA-COMP:10350"/>
        <dbReference type="Rhea" id="RHEA-COMP:14399"/>
        <dbReference type="ChEBI" id="CHEBI:15377"/>
        <dbReference type="ChEBI" id="CHEBI:15378"/>
        <dbReference type="ChEBI" id="CHEBI:15379"/>
        <dbReference type="ChEBI" id="CHEBI:29033"/>
        <dbReference type="ChEBI" id="CHEBI:29034"/>
        <dbReference type="EC" id="7.1.1.9"/>
    </reaction>
</comment>
<dbReference type="Pfam" id="PF00116">
    <property type="entry name" value="COX2"/>
    <property type="match status" value="1"/>
</dbReference>
<comment type="similarity">
    <text evidence="2">Belongs to the cytochrome c oxidase subunit 2 family.</text>
</comment>
<dbReference type="InterPro" id="IPR002429">
    <property type="entry name" value="CcO_II-like_C"/>
</dbReference>
<dbReference type="PANTHER" id="PTHR22888:SF9">
    <property type="entry name" value="CYTOCHROME C OXIDASE SUBUNIT 2"/>
    <property type="match status" value="1"/>
</dbReference>
<dbReference type="PROSITE" id="PS51257">
    <property type="entry name" value="PROKAR_LIPOPROTEIN"/>
    <property type="match status" value="1"/>
</dbReference>
<evidence type="ECO:0000259" key="14">
    <source>
        <dbReference type="PROSITE" id="PS51007"/>
    </source>
</evidence>
<dbReference type="GO" id="GO:0020037">
    <property type="term" value="F:heme binding"/>
    <property type="evidence" value="ECO:0007669"/>
    <property type="project" value="InterPro"/>
</dbReference>
<keyword evidence="6" id="KW-0249">Electron transport</keyword>
<protein>
    <submittedName>
        <fullName evidence="15">Cytochrome B561</fullName>
    </submittedName>
</protein>
<dbReference type="RefSeq" id="WP_039194657.1">
    <property type="nucleotide sequence ID" value="NZ_JRFJ01000004.1"/>
</dbReference>
<feature type="domain" description="Cytochrome c" evidence="14">
    <location>
        <begin position="245"/>
        <end position="337"/>
    </location>
</feature>
<dbReference type="InterPro" id="IPR001505">
    <property type="entry name" value="Copper_CuA"/>
</dbReference>
<dbReference type="AlphaFoldDB" id="A0A0B1PZ72"/>
<evidence type="ECO:0000256" key="6">
    <source>
        <dbReference type="ARBA" id="ARBA00022982"/>
    </source>
</evidence>
<accession>A0A0B1PZ72</accession>
<keyword evidence="5 11" id="KW-0479">Metal-binding</keyword>
<dbReference type="GO" id="GO:0005507">
    <property type="term" value="F:copper ion binding"/>
    <property type="evidence" value="ECO:0007669"/>
    <property type="project" value="InterPro"/>
</dbReference>
<dbReference type="STRING" id="370622.LA66_14610"/>
<feature type="transmembrane region" description="Helical" evidence="12">
    <location>
        <begin position="45"/>
        <end position="67"/>
    </location>
</feature>
<dbReference type="PROSITE" id="PS00078">
    <property type="entry name" value="COX2"/>
    <property type="match status" value="1"/>
</dbReference>
<name>A0A0B1PZ72_9HYPH</name>
<gene>
    <name evidence="15" type="ORF">LA66_14610</name>
</gene>
<keyword evidence="9 12" id="KW-0472">Membrane</keyword>
<proteinExistence type="inferred from homology"/>
<evidence type="ECO:0000256" key="1">
    <source>
        <dbReference type="ARBA" id="ARBA00004370"/>
    </source>
</evidence>
<evidence type="ECO:0000256" key="10">
    <source>
        <dbReference type="ARBA" id="ARBA00047816"/>
    </source>
</evidence>
<dbReference type="InterPro" id="IPR045187">
    <property type="entry name" value="CcO_II"/>
</dbReference>
<dbReference type="PRINTS" id="PR01166">
    <property type="entry name" value="CYCOXIDASEII"/>
</dbReference>
<evidence type="ECO:0000256" key="8">
    <source>
        <dbReference type="ARBA" id="ARBA00023008"/>
    </source>
</evidence>
<evidence type="ECO:0000256" key="4">
    <source>
        <dbReference type="ARBA" id="ARBA00022617"/>
    </source>
</evidence>
<comment type="subcellular location">
    <subcellularLocation>
        <location evidence="1">Membrane</location>
    </subcellularLocation>
</comment>
<feature type="transmembrane region" description="Helical" evidence="12">
    <location>
        <begin position="79"/>
        <end position="107"/>
    </location>
</feature>
<feature type="domain" description="Cytochrome oxidase subunit II copper A binding" evidence="13">
    <location>
        <begin position="114"/>
        <end position="238"/>
    </location>
</feature>
<keyword evidence="12" id="KW-1133">Transmembrane helix</keyword>
<dbReference type="PROSITE" id="PS51007">
    <property type="entry name" value="CYTC"/>
    <property type="match status" value="1"/>
</dbReference>
<keyword evidence="4 11" id="KW-0349">Heme</keyword>
<evidence type="ECO:0000313" key="15">
    <source>
        <dbReference type="EMBL" id="KHJ53833.1"/>
    </source>
</evidence>
<reference evidence="15 16" key="1">
    <citation type="submission" date="2014-09" db="EMBL/GenBank/DDBJ databases">
        <title>Isolation and characterization of Aurantimonas altamirensis ON-56566 from clinical sample following a dog bite.</title>
        <authorList>
            <person name="Eshaghi A."/>
            <person name="Li A."/>
            <person name="Shahinas D."/>
            <person name="Bahn P."/>
            <person name="Kus J.V."/>
            <person name="Patel S.N."/>
        </authorList>
    </citation>
    <scope>NUCLEOTIDE SEQUENCE [LARGE SCALE GENOMIC DNA]</scope>
    <source>
        <strain evidence="15 16">ON-56566</strain>
    </source>
</reference>
<keyword evidence="7 11" id="KW-0408">Iron</keyword>